<feature type="region of interest" description="Disordered" evidence="1">
    <location>
        <begin position="84"/>
        <end position="113"/>
    </location>
</feature>
<gene>
    <name evidence="2" type="ORF">E2C01_005300</name>
</gene>
<protein>
    <submittedName>
        <fullName evidence="2">Uncharacterized protein</fullName>
    </submittedName>
</protein>
<evidence type="ECO:0000313" key="3">
    <source>
        <dbReference type="Proteomes" id="UP000324222"/>
    </source>
</evidence>
<sequence length="314" mass="33290">MVMKCKTSGPVRGSSTPARSLHQLLPGRRRAAGGGGWRGEGTRAAAAAGLAPPENIVQETIRTGNTTPDLRPCRPGCVWPRDRRGGAGGAGCPTVSQERTMGNSEPGQDMGGWEEDVTGMWRREEVEGGVIGAASTWGRGRRAPWHTVNTHSRRTRWYREGAAPGVARWVVHVATAGAAPPRPRAAPTRVEVWPVFHTRQQYCGRGRVWAAADGAGRGGVGAVDCELDCDQRTGAVDGLREAATGCGLWGRTTNINNKALRVRRARIGKARPTMWGSESPEGWAAAPEPEARQGGAGRGGAGWGGRRGSRSSNK</sequence>
<organism evidence="2 3">
    <name type="scientific">Portunus trituberculatus</name>
    <name type="common">Swimming crab</name>
    <name type="synonym">Neptunus trituberculatus</name>
    <dbReference type="NCBI Taxonomy" id="210409"/>
    <lineage>
        <taxon>Eukaryota</taxon>
        <taxon>Metazoa</taxon>
        <taxon>Ecdysozoa</taxon>
        <taxon>Arthropoda</taxon>
        <taxon>Crustacea</taxon>
        <taxon>Multicrustacea</taxon>
        <taxon>Malacostraca</taxon>
        <taxon>Eumalacostraca</taxon>
        <taxon>Eucarida</taxon>
        <taxon>Decapoda</taxon>
        <taxon>Pleocyemata</taxon>
        <taxon>Brachyura</taxon>
        <taxon>Eubrachyura</taxon>
        <taxon>Portunoidea</taxon>
        <taxon>Portunidae</taxon>
        <taxon>Portuninae</taxon>
        <taxon>Portunus</taxon>
    </lineage>
</organism>
<proteinExistence type="predicted"/>
<keyword evidence="3" id="KW-1185">Reference proteome</keyword>
<evidence type="ECO:0000256" key="1">
    <source>
        <dbReference type="SAM" id="MobiDB-lite"/>
    </source>
</evidence>
<dbReference type="Proteomes" id="UP000324222">
    <property type="component" value="Unassembled WGS sequence"/>
</dbReference>
<feature type="region of interest" description="Disordered" evidence="1">
    <location>
        <begin position="271"/>
        <end position="314"/>
    </location>
</feature>
<accession>A0A5B7CS63</accession>
<dbReference type="EMBL" id="VSRR010000225">
    <property type="protein sequence ID" value="MPC12597.1"/>
    <property type="molecule type" value="Genomic_DNA"/>
</dbReference>
<dbReference type="AlphaFoldDB" id="A0A5B7CS63"/>
<name>A0A5B7CS63_PORTR</name>
<feature type="compositionally biased region" description="Low complexity" evidence="1">
    <location>
        <begin position="278"/>
        <end position="288"/>
    </location>
</feature>
<feature type="compositionally biased region" description="Gly residues" evidence="1">
    <location>
        <begin position="294"/>
        <end position="306"/>
    </location>
</feature>
<feature type="compositionally biased region" description="Polar residues" evidence="1">
    <location>
        <begin position="94"/>
        <end position="106"/>
    </location>
</feature>
<reference evidence="2 3" key="1">
    <citation type="submission" date="2019-05" db="EMBL/GenBank/DDBJ databases">
        <title>Another draft genome of Portunus trituberculatus and its Hox gene families provides insights of decapod evolution.</title>
        <authorList>
            <person name="Jeong J.-H."/>
            <person name="Song I."/>
            <person name="Kim S."/>
            <person name="Choi T."/>
            <person name="Kim D."/>
            <person name="Ryu S."/>
            <person name="Kim W."/>
        </authorList>
    </citation>
    <scope>NUCLEOTIDE SEQUENCE [LARGE SCALE GENOMIC DNA]</scope>
    <source>
        <tissue evidence="2">Muscle</tissue>
    </source>
</reference>
<comment type="caution">
    <text evidence="2">The sequence shown here is derived from an EMBL/GenBank/DDBJ whole genome shotgun (WGS) entry which is preliminary data.</text>
</comment>
<evidence type="ECO:0000313" key="2">
    <source>
        <dbReference type="EMBL" id="MPC12597.1"/>
    </source>
</evidence>